<evidence type="ECO:0000313" key="2">
    <source>
        <dbReference type="EMBL" id="PSS18624.1"/>
    </source>
</evidence>
<organism evidence="2 3">
    <name type="scientific">Amorphotheca resinae ATCC 22711</name>
    <dbReference type="NCBI Taxonomy" id="857342"/>
    <lineage>
        <taxon>Eukaryota</taxon>
        <taxon>Fungi</taxon>
        <taxon>Dikarya</taxon>
        <taxon>Ascomycota</taxon>
        <taxon>Pezizomycotina</taxon>
        <taxon>Leotiomycetes</taxon>
        <taxon>Helotiales</taxon>
        <taxon>Amorphothecaceae</taxon>
        <taxon>Amorphotheca</taxon>
    </lineage>
</organism>
<dbReference type="InParanoid" id="A0A2T3B238"/>
<proteinExistence type="predicted"/>
<dbReference type="AlphaFoldDB" id="A0A2T3B238"/>
<evidence type="ECO:0000256" key="1">
    <source>
        <dbReference type="SAM" id="Phobius"/>
    </source>
</evidence>
<dbReference type="GeneID" id="36574760"/>
<dbReference type="EMBL" id="KZ679011">
    <property type="protein sequence ID" value="PSS18624.1"/>
    <property type="molecule type" value="Genomic_DNA"/>
</dbReference>
<gene>
    <name evidence="2" type="ORF">M430DRAFT_35096</name>
</gene>
<dbReference type="RefSeq" id="XP_024720976.1">
    <property type="nucleotide sequence ID" value="XM_024866679.1"/>
</dbReference>
<evidence type="ECO:0000313" key="3">
    <source>
        <dbReference type="Proteomes" id="UP000241818"/>
    </source>
</evidence>
<name>A0A2T3B238_AMORE</name>
<keyword evidence="3" id="KW-1185">Reference proteome</keyword>
<keyword evidence="1" id="KW-0812">Transmembrane</keyword>
<protein>
    <submittedName>
        <fullName evidence="2">Uncharacterized protein</fullName>
    </submittedName>
</protein>
<reference evidence="2 3" key="1">
    <citation type="journal article" date="2018" name="New Phytol.">
        <title>Comparative genomics and transcriptomics depict ericoid mycorrhizal fungi as versatile saprotrophs and plant mutualists.</title>
        <authorList>
            <person name="Martino E."/>
            <person name="Morin E."/>
            <person name="Grelet G.A."/>
            <person name="Kuo A."/>
            <person name="Kohler A."/>
            <person name="Daghino S."/>
            <person name="Barry K.W."/>
            <person name="Cichocki N."/>
            <person name="Clum A."/>
            <person name="Dockter R.B."/>
            <person name="Hainaut M."/>
            <person name="Kuo R.C."/>
            <person name="LaButti K."/>
            <person name="Lindahl B.D."/>
            <person name="Lindquist E.A."/>
            <person name="Lipzen A."/>
            <person name="Khouja H.R."/>
            <person name="Magnuson J."/>
            <person name="Murat C."/>
            <person name="Ohm R.A."/>
            <person name="Singer S.W."/>
            <person name="Spatafora J.W."/>
            <person name="Wang M."/>
            <person name="Veneault-Fourrey C."/>
            <person name="Henrissat B."/>
            <person name="Grigoriev I.V."/>
            <person name="Martin F.M."/>
            <person name="Perotto S."/>
        </authorList>
    </citation>
    <scope>NUCLEOTIDE SEQUENCE [LARGE SCALE GENOMIC DNA]</scope>
    <source>
        <strain evidence="2 3">ATCC 22711</strain>
    </source>
</reference>
<sequence>MASDEVYTRSHISDQQMLWFRKVGMGFLLAAIFVPFDLLVIVAVLGAGVYICIRVVLSLCRRMNGAP</sequence>
<dbReference type="Proteomes" id="UP000241818">
    <property type="component" value="Unassembled WGS sequence"/>
</dbReference>
<keyword evidence="1" id="KW-0472">Membrane</keyword>
<accession>A0A2T3B238</accession>
<feature type="transmembrane region" description="Helical" evidence="1">
    <location>
        <begin position="27"/>
        <end position="53"/>
    </location>
</feature>
<keyword evidence="1" id="KW-1133">Transmembrane helix</keyword>